<dbReference type="AlphaFoldDB" id="A0A0W0TEM6"/>
<sequence length="178" mass="20632">MQENTQSNIIRKLNSHTRYARLRLALFEYNKIFKSIHILNLIDDMSFRKALRTARNRTEAYHQLQGIIRKVYRGIFKGKTITDNRVSAHAARLLANSIIGYNSIILNDIYEKMVTEGVPDEVIEEFARISPIAWVHILFTGRYRFKGNNGLIDIAGIVQILEDQLKQSIWKEGERAVT</sequence>
<evidence type="ECO:0000259" key="1">
    <source>
        <dbReference type="Pfam" id="PF01526"/>
    </source>
</evidence>
<dbReference type="InterPro" id="IPR002513">
    <property type="entry name" value="Tn3_Tnp_DDE_dom"/>
</dbReference>
<proteinExistence type="predicted"/>
<accession>A0A0W0TEM6</accession>
<evidence type="ECO:0000313" key="4">
    <source>
        <dbReference type="Proteomes" id="UP000054698"/>
    </source>
</evidence>
<dbReference type="Pfam" id="PF01526">
    <property type="entry name" value="DDE_Tnp_Tn3"/>
    <property type="match status" value="1"/>
</dbReference>
<evidence type="ECO:0000313" key="2">
    <source>
        <dbReference type="EMBL" id="KTC94025.1"/>
    </source>
</evidence>
<dbReference type="GO" id="GO:0004803">
    <property type="term" value="F:transposase activity"/>
    <property type="evidence" value="ECO:0007669"/>
    <property type="project" value="InterPro"/>
</dbReference>
<evidence type="ECO:0000313" key="5">
    <source>
        <dbReference type="Proteomes" id="UP000251942"/>
    </source>
</evidence>
<dbReference type="Proteomes" id="UP000054698">
    <property type="component" value="Unassembled WGS sequence"/>
</dbReference>
<keyword evidence="4" id="KW-1185">Reference proteome</keyword>
<name>A0A0W0TEM6_9GAMM</name>
<reference evidence="3 5" key="2">
    <citation type="submission" date="2018-06" db="EMBL/GenBank/DDBJ databases">
        <authorList>
            <consortium name="Pathogen Informatics"/>
            <person name="Doyle S."/>
        </authorList>
    </citation>
    <scope>NUCLEOTIDE SEQUENCE [LARGE SCALE GENOMIC DNA]</scope>
    <source>
        <strain evidence="3 5">NCTC12022</strain>
    </source>
</reference>
<dbReference type="EMBL" id="LNYB01000090">
    <property type="protein sequence ID" value="KTC94025.1"/>
    <property type="molecule type" value="Genomic_DNA"/>
</dbReference>
<reference evidence="2 4" key="1">
    <citation type="submission" date="2015-11" db="EMBL/GenBank/DDBJ databases">
        <title>Genomic analysis of 38 Legionella species identifies large and diverse effector repertoires.</title>
        <authorList>
            <person name="Burstein D."/>
            <person name="Amaro F."/>
            <person name="Zusman T."/>
            <person name="Lifshitz Z."/>
            <person name="Cohen O."/>
            <person name="Gilbert J.A."/>
            <person name="Pupko T."/>
            <person name="Shuman H.A."/>
            <person name="Segal G."/>
        </authorList>
    </citation>
    <scope>NUCLEOTIDE SEQUENCE [LARGE SCALE GENOMIC DNA]</scope>
    <source>
        <strain evidence="2 4">WO-44C</strain>
    </source>
</reference>
<feature type="domain" description="Tn3 transposase DDE" evidence="1">
    <location>
        <begin position="4"/>
        <end position="143"/>
    </location>
</feature>
<dbReference type="EMBL" id="UASS01000032">
    <property type="protein sequence ID" value="SPX61974.1"/>
    <property type="molecule type" value="Genomic_DNA"/>
</dbReference>
<dbReference type="STRING" id="453.Lfee_3262"/>
<protein>
    <submittedName>
        <fullName evidence="2 3">Transposase Tn3</fullName>
    </submittedName>
</protein>
<dbReference type="PATRIC" id="fig|453.4.peg.3562"/>
<gene>
    <name evidence="2" type="ORF">Lfee_3262</name>
    <name evidence="3" type="ORF">NCTC12022_02731</name>
</gene>
<organism evidence="2 4">
    <name type="scientific">Legionella feeleii</name>
    <dbReference type="NCBI Taxonomy" id="453"/>
    <lineage>
        <taxon>Bacteria</taxon>
        <taxon>Pseudomonadati</taxon>
        <taxon>Pseudomonadota</taxon>
        <taxon>Gammaproteobacteria</taxon>
        <taxon>Legionellales</taxon>
        <taxon>Legionellaceae</taxon>
        <taxon>Legionella</taxon>
    </lineage>
</organism>
<dbReference type="Proteomes" id="UP000251942">
    <property type="component" value="Unassembled WGS sequence"/>
</dbReference>
<dbReference type="GO" id="GO:0006313">
    <property type="term" value="P:DNA transposition"/>
    <property type="evidence" value="ECO:0007669"/>
    <property type="project" value="InterPro"/>
</dbReference>
<evidence type="ECO:0000313" key="3">
    <source>
        <dbReference type="EMBL" id="SPX61974.1"/>
    </source>
</evidence>